<reference evidence="10 11" key="1">
    <citation type="submission" date="2024-05" db="EMBL/GenBank/DDBJ databases">
        <authorList>
            <person name="Wallberg A."/>
        </authorList>
    </citation>
    <scope>NUCLEOTIDE SEQUENCE [LARGE SCALE GENOMIC DNA]</scope>
</reference>
<dbReference type="Proteomes" id="UP001497623">
    <property type="component" value="Unassembled WGS sequence"/>
</dbReference>
<keyword evidence="3 9" id="KW-0812">Transmembrane</keyword>
<evidence type="ECO:0000256" key="9">
    <source>
        <dbReference type="SAM" id="Phobius"/>
    </source>
</evidence>
<evidence type="ECO:0000313" key="10">
    <source>
        <dbReference type="EMBL" id="CAL4183708.1"/>
    </source>
</evidence>
<organism evidence="10 11">
    <name type="scientific">Meganyctiphanes norvegica</name>
    <name type="common">Northern krill</name>
    <name type="synonym">Thysanopoda norvegica</name>
    <dbReference type="NCBI Taxonomy" id="48144"/>
    <lineage>
        <taxon>Eukaryota</taxon>
        <taxon>Metazoa</taxon>
        <taxon>Ecdysozoa</taxon>
        <taxon>Arthropoda</taxon>
        <taxon>Crustacea</taxon>
        <taxon>Multicrustacea</taxon>
        <taxon>Malacostraca</taxon>
        <taxon>Eumalacostraca</taxon>
        <taxon>Eucarida</taxon>
        <taxon>Euphausiacea</taxon>
        <taxon>Euphausiidae</taxon>
        <taxon>Meganyctiphanes</taxon>
    </lineage>
</organism>
<feature type="region of interest" description="Disordered" evidence="8">
    <location>
        <begin position="166"/>
        <end position="188"/>
    </location>
</feature>
<protein>
    <submittedName>
        <fullName evidence="10">Uncharacterized protein</fullName>
    </submittedName>
</protein>
<dbReference type="GO" id="GO:0016020">
    <property type="term" value="C:membrane"/>
    <property type="evidence" value="ECO:0007669"/>
    <property type="project" value="UniProtKB-SubCell"/>
</dbReference>
<name>A0AAV2SHI2_MEGNR</name>
<comment type="subcellular location">
    <subcellularLocation>
        <location evidence="1">Membrane</location>
        <topology evidence="1">Single-pass type I membrane protein</topology>
    </subcellularLocation>
</comment>
<evidence type="ECO:0000256" key="3">
    <source>
        <dbReference type="ARBA" id="ARBA00022692"/>
    </source>
</evidence>
<evidence type="ECO:0000256" key="7">
    <source>
        <dbReference type="ARBA" id="ARBA00023180"/>
    </source>
</evidence>
<sequence length="206" mass="23022">MMNPSTAEELSLTQRTMIYKDMRPRLILKCQIPQKSHDRSGVWTYAWKIIICLCFLIELFALKVSAEDAGSIANNSSPIKEATVASNAKVVTTLKPSSNSSLSKTEQVVEQSVAILPNEENDEELALPGVKINSGALLRGFYVLMVLGLMVLIYVAIKTLRHRRRRSTRKYRPLPRGGDDQEMFPLAADDGDDEEIFNAAEHQGQK</sequence>
<accession>A0AAV2SHI2</accession>
<comment type="caution">
    <text evidence="10">The sequence shown here is derived from an EMBL/GenBank/DDBJ whole genome shotgun (WGS) entry which is preliminary data.</text>
</comment>
<dbReference type="PANTHER" id="PTHR28607:SF4">
    <property type="entry name" value="TRANSMEMBRANE PROTEIN"/>
    <property type="match status" value="1"/>
</dbReference>
<evidence type="ECO:0000256" key="2">
    <source>
        <dbReference type="ARBA" id="ARBA00006986"/>
    </source>
</evidence>
<evidence type="ECO:0000256" key="5">
    <source>
        <dbReference type="ARBA" id="ARBA00022989"/>
    </source>
</evidence>
<keyword evidence="7" id="KW-0325">Glycoprotein</keyword>
<keyword evidence="6 9" id="KW-0472">Membrane</keyword>
<dbReference type="InterPro" id="IPR009565">
    <property type="entry name" value="FAM174-like"/>
</dbReference>
<feature type="transmembrane region" description="Helical" evidence="9">
    <location>
        <begin position="136"/>
        <end position="157"/>
    </location>
</feature>
<dbReference type="PANTHER" id="PTHR28607">
    <property type="entry name" value="EXPRESSED PROTEIN"/>
    <property type="match status" value="1"/>
</dbReference>
<evidence type="ECO:0000256" key="6">
    <source>
        <dbReference type="ARBA" id="ARBA00023136"/>
    </source>
</evidence>
<evidence type="ECO:0000313" key="11">
    <source>
        <dbReference type="Proteomes" id="UP001497623"/>
    </source>
</evidence>
<gene>
    <name evidence="10" type="ORF">MNOR_LOCUS35725</name>
</gene>
<keyword evidence="11" id="KW-1185">Reference proteome</keyword>
<evidence type="ECO:0000256" key="8">
    <source>
        <dbReference type="SAM" id="MobiDB-lite"/>
    </source>
</evidence>
<evidence type="ECO:0000256" key="1">
    <source>
        <dbReference type="ARBA" id="ARBA00004479"/>
    </source>
</evidence>
<dbReference type="EMBL" id="CAXKWB010060967">
    <property type="protein sequence ID" value="CAL4183708.1"/>
    <property type="molecule type" value="Genomic_DNA"/>
</dbReference>
<keyword evidence="4" id="KW-0732">Signal</keyword>
<comment type="similarity">
    <text evidence="2">Belongs to the FAM174 family.</text>
</comment>
<feature type="transmembrane region" description="Helical" evidence="9">
    <location>
        <begin position="42"/>
        <end position="62"/>
    </location>
</feature>
<evidence type="ECO:0000256" key="4">
    <source>
        <dbReference type="ARBA" id="ARBA00022729"/>
    </source>
</evidence>
<dbReference type="AlphaFoldDB" id="A0AAV2SHI2"/>
<proteinExistence type="inferred from homology"/>
<keyword evidence="5 9" id="KW-1133">Transmembrane helix</keyword>
<dbReference type="Pfam" id="PF06679">
    <property type="entry name" value="DUF1180"/>
    <property type="match status" value="1"/>
</dbReference>